<name>A0A8S0UQM8_OLEEU</name>
<organism evidence="2 3">
    <name type="scientific">Olea europaea subsp. europaea</name>
    <dbReference type="NCBI Taxonomy" id="158383"/>
    <lineage>
        <taxon>Eukaryota</taxon>
        <taxon>Viridiplantae</taxon>
        <taxon>Streptophyta</taxon>
        <taxon>Embryophyta</taxon>
        <taxon>Tracheophyta</taxon>
        <taxon>Spermatophyta</taxon>
        <taxon>Magnoliopsida</taxon>
        <taxon>eudicotyledons</taxon>
        <taxon>Gunneridae</taxon>
        <taxon>Pentapetalae</taxon>
        <taxon>asterids</taxon>
        <taxon>lamiids</taxon>
        <taxon>Lamiales</taxon>
        <taxon>Oleaceae</taxon>
        <taxon>Oleeae</taxon>
        <taxon>Olea</taxon>
    </lineage>
</organism>
<dbReference type="Proteomes" id="UP000594638">
    <property type="component" value="Unassembled WGS sequence"/>
</dbReference>
<evidence type="ECO:0000313" key="2">
    <source>
        <dbReference type="EMBL" id="CAA3020257.1"/>
    </source>
</evidence>
<feature type="region of interest" description="Disordered" evidence="1">
    <location>
        <begin position="160"/>
        <end position="201"/>
    </location>
</feature>
<dbReference type="AlphaFoldDB" id="A0A8S0UQM8"/>
<keyword evidence="3" id="KW-1185">Reference proteome</keyword>
<dbReference type="OrthoDB" id="767933at2759"/>
<feature type="region of interest" description="Disordered" evidence="1">
    <location>
        <begin position="310"/>
        <end position="352"/>
    </location>
</feature>
<accession>A0A8S0UQM8</accession>
<dbReference type="Gramene" id="OE9A081433T1">
    <property type="protein sequence ID" value="OE9A081433C1"/>
    <property type="gene ID" value="OE9A081433"/>
</dbReference>
<sequence>MNNVRAWVFLDTVVLPIPKILMLKCSGSGVAAADDATRKELPRAMDVRLVAVTQESAACARATASGFNVDTVSELQIFADKFGAHRLNEACSKFISLWENRPHLISTWKSGLDDQVVRSSYRSDLSINDDLTSPPPIRPHQQEPICLQPKAPILLRHTFSRESSMERNDLDKQHNTAADKEKKEESSTLDQAESTHVCQPARRLSVQDRISLFENKQKEYSGSGGKPVMTKSVDLQRMSSDVSSPSTTALEKAMLKRWRGASDMSIDLSSEKDTETILCIPSSVSVSQTKSSEEKNACSLNDTATNYIKSGSKIVPGRDGDSGLEDACSNRSEDGSECSKSNSKLGTGKSDGCKDQICGKIESRSFISRLEDQHNSVEKVKSLPASKNMEEILFGNEGKLKDSYRGEEQGGAKGRATSETQVTGSKGQCTPQSGQDEIPDKKEGFESIDISFTRSQKAPQKTMGDSGSYEGTDSRIREAFAALYKEGFGGNSVFST</sequence>
<dbReference type="PANTHER" id="PTHR31008:SF15">
    <property type="entry name" value="GPI-ANCHORED ADHESIN-LIKE PROTEIN"/>
    <property type="match status" value="1"/>
</dbReference>
<protein>
    <submittedName>
        <fullName evidence="2">Threonylcarbamoyladenosine tRNA methylthiotransferase</fullName>
    </submittedName>
</protein>
<dbReference type="EMBL" id="CACTIH010009036">
    <property type="protein sequence ID" value="CAA3020257.1"/>
    <property type="molecule type" value="Genomic_DNA"/>
</dbReference>
<proteinExistence type="predicted"/>
<evidence type="ECO:0000256" key="1">
    <source>
        <dbReference type="SAM" id="MobiDB-lite"/>
    </source>
</evidence>
<reference evidence="2 3" key="1">
    <citation type="submission" date="2019-12" db="EMBL/GenBank/DDBJ databases">
        <authorList>
            <person name="Alioto T."/>
            <person name="Alioto T."/>
            <person name="Gomez Garrido J."/>
        </authorList>
    </citation>
    <scope>NUCLEOTIDE SEQUENCE [LARGE SCALE GENOMIC DNA]</scope>
</reference>
<dbReference type="PANTHER" id="PTHR31008">
    <property type="entry name" value="COP1-INTERACTING PROTEIN-RELATED"/>
    <property type="match status" value="1"/>
</dbReference>
<feature type="compositionally biased region" description="Polar residues" evidence="1">
    <location>
        <begin position="417"/>
        <end position="435"/>
    </location>
</feature>
<feature type="compositionally biased region" description="Basic and acidic residues" evidence="1">
    <location>
        <begin position="160"/>
        <end position="186"/>
    </location>
</feature>
<gene>
    <name evidence="2" type="ORF">OLEA9_A081433</name>
</gene>
<feature type="compositionally biased region" description="Basic and acidic residues" evidence="1">
    <location>
        <begin position="398"/>
        <end position="410"/>
    </location>
</feature>
<feature type="compositionally biased region" description="Polar residues" evidence="1">
    <location>
        <begin position="188"/>
        <end position="197"/>
    </location>
</feature>
<feature type="compositionally biased region" description="Polar residues" evidence="1">
    <location>
        <begin position="450"/>
        <end position="471"/>
    </location>
</feature>
<evidence type="ECO:0000313" key="3">
    <source>
        <dbReference type="Proteomes" id="UP000594638"/>
    </source>
</evidence>
<feature type="region of interest" description="Disordered" evidence="1">
    <location>
        <begin position="395"/>
        <end position="471"/>
    </location>
</feature>
<comment type="caution">
    <text evidence="2">The sequence shown here is derived from an EMBL/GenBank/DDBJ whole genome shotgun (WGS) entry which is preliminary data.</text>
</comment>